<dbReference type="Gene3D" id="3.40.50.1000">
    <property type="entry name" value="HAD superfamily/HAD-like"/>
    <property type="match status" value="1"/>
</dbReference>
<dbReference type="NCBIfam" id="TIGR01549">
    <property type="entry name" value="HAD-SF-IA-v1"/>
    <property type="match status" value="1"/>
</dbReference>
<evidence type="ECO:0000256" key="3">
    <source>
        <dbReference type="ARBA" id="ARBA00022723"/>
    </source>
</evidence>
<dbReference type="GO" id="GO:0046872">
    <property type="term" value="F:metal ion binding"/>
    <property type="evidence" value="ECO:0007669"/>
    <property type="project" value="UniProtKB-KW"/>
</dbReference>
<dbReference type="SUPFAM" id="SSF56784">
    <property type="entry name" value="HAD-like"/>
    <property type="match status" value="1"/>
</dbReference>
<dbReference type="InterPro" id="IPR023214">
    <property type="entry name" value="HAD_sf"/>
</dbReference>
<name>D3T9W0_ACIB4</name>
<dbReference type="KEGG" id="abi:Aboo_1080"/>
<evidence type="ECO:0000256" key="5">
    <source>
        <dbReference type="ARBA" id="ARBA00022842"/>
    </source>
</evidence>
<dbReference type="GO" id="GO:0016791">
    <property type="term" value="F:phosphatase activity"/>
    <property type="evidence" value="ECO:0007669"/>
    <property type="project" value="TreeGrafter"/>
</dbReference>
<dbReference type="GeneID" id="8828038"/>
<dbReference type="Pfam" id="PF00702">
    <property type="entry name" value="Hydrolase"/>
    <property type="match status" value="1"/>
</dbReference>
<evidence type="ECO:0000313" key="7">
    <source>
        <dbReference type="Proteomes" id="UP000001400"/>
    </source>
</evidence>
<dbReference type="InterPro" id="IPR051400">
    <property type="entry name" value="HAD-like_hydrolase"/>
</dbReference>
<evidence type="ECO:0000313" key="6">
    <source>
        <dbReference type="EMBL" id="ADD08889.1"/>
    </source>
</evidence>
<dbReference type="InterPro" id="IPR006439">
    <property type="entry name" value="HAD-SF_hydro_IA"/>
</dbReference>
<reference evidence="6" key="1">
    <citation type="submission" date="2010-02" db="EMBL/GenBank/DDBJ databases">
        <title>Complete sequence of Aciduliprofundum boonei T469.</title>
        <authorList>
            <consortium name="US DOE Joint Genome Institute"/>
            <person name="Lucas S."/>
            <person name="Copeland A."/>
            <person name="Lapidus A."/>
            <person name="Cheng J.-F."/>
            <person name="Bruce D."/>
            <person name="Goodwin L."/>
            <person name="Pitluck S."/>
            <person name="Saunders E."/>
            <person name="Detter J.C."/>
            <person name="Han C."/>
            <person name="Tapia R."/>
            <person name="Land M."/>
            <person name="Hauser L."/>
            <person name="Kyrpides N."/>
            <person name="Mikhailova N."/>
            <person name="Flores G."/>
            <person name="Reysenbach A.-L."/>
            <person name="Woyke T."/>
        </authorList>
    </citation>
    <scope>NUCLEOTIDE SEQUENCE</scope>
    <source>
        <strain evidence="6">T469</strain>
    </source>
</reference>
<dbReference type="RefSeq" id="WP_012997324.1">
    <property type="nucleotide sequence ID" value="NC_013926.1"/>
</dbReference>
<keyword evidence="7" id="KW-1185">Reference proteome</keyword>
<dbReference type="GO" id="GO:0044281">
    <property type="term" value="P:small molecule metabolic process"/>
    <property type="evidence" value="ECO:0007669"/>
    <property type="project" value="UniProtKB-ARBA"/>
</dbReference>
<comment type="cofactor">
    <cofactor evidence="1">
        <name>Mg(2+)</name>
        <dbReference type="ChEBI" id="CHEBI:18420"/>
    </cofactor>
</comment>
<dbReference type="InterPro" id="IPR036412">
    <property type="entry name" value="HAD-like_sf"/>
</dbReference>
<dbReference type="HOGENOM" id="CLU_045011_8_3_2"/>
<keyword evidence="3" id="KW-0479">Metal-binding</keyword>
<dbReference type="PANTHER" id="PTHR46470">
    <property type="entry name" value="N-ACYLNEURAMINATE-9-PHOSPHATASE"/>
    <property type="match status" value="1"/>
</dbReference>
<dbReference type="AlphaFoldDB" id="D3T9W0"/>
<comment type="similarity">
    <text evidence="2">Belongs to the HAD-like hydrolase superfamily.</text>
</comment>
<evidence type="ECO:0000256" key="2">
    <source>
        <dbReference type="ARBA" id="ARBA00007958"/>
    </source>
</evidence>
<protein>
    <submittedName>
        <fullName evidence="6">HAD-superfamily hydrolase, subfamily IA, variant 1</fullName>
    </submittedName>
</protein>
<gene>
    <name evidence="6" type="ordered locus">Aboo_1080</name>
</gene>
<dbReference type="InterPro" id="IPR023198">
    <property type="entry name" value="PGP-like_dom2"/>
</dbReference>
<organism evidence="6 7">
    <name type="scientific">Aciduliprofundum boonei (strain DSM 19572 / T469)</name>
    <dbReference type="NCBI Taxonomy" id="439481"/>
    <lineage>
        <taxon>Archaea</taxon>
        <taxon>Methanobacteriati</taxon>
        <taxon>Thermoplasmatota</taxon>
        <taxon>DHVE2 group</taxon>
        <taxon>Candidatus Aciduliprofundum</taxon>
    </lineage>
</organism>
<evidence type="ECO:0000256" key="1">
    <source>
        <dbReference type="ARBA" id="ARBA00001946"/>
    </source>
</evidence>
<dbReference type="SFLD" id="SFLDG01129">
    <property type="entry name" value="C1.5:_HAD__Beta-PGM__Phosphata"/>
    <property type="match status" value="1"/>
</dbReference>
<proteinExistence type="inferred from homology"/>
<evidence type="ECO:0000256" key="4">
    <source>
        <dbReference type="ARBA" id="ARBA00022801"/>
    </source>
</evidence>
<dbReference type="EMBL" id="CP001941">
    <property type="protein sequence ID" value="ADD08889.1"/>
    <property type="molecule type" value="Genomic_DNA"/>
</dbReference>
<dbReference type="Gene3D" id="1.10.150.240">
    <property type="entry name" value="Putative phosphatase, domain 2"/>
    <property type="match status" value="1"/>
</dbReference>
<keyword evidence="4 6" id="KW-0378">Hydrolase</keyword>
<accession>D3T9W0</accession>
<sequence length="243" mass="27733">MVNIKFMAKVKTMVHISINMDVFLDMTGTITDMESENMAFLKMCEAIGKRFNIQMDGKKIMEHILRYRKPFMENRHKEYYPIRNLIAKAIEEIVPKRLCSSDVFWIIDSYSYYHARYVKLGPGALEALKEIRNISEHMGLITDADTPYTNKVLEALGIKHFFDSITTAEDAGVGKPNPKIFKMALRHSKSNPKVYIGDSEFRDVKGAKDVGMIAIKIGNNSTEADYTVPSLKDAIKILKTLIR</sequence>
<keyword evidence="5" id="KW-0460">Magnesium</keyword>
<dbReference type="SFLD" id="SFLDS00003">
    <property type="entry name" value="Haloacid_Dehalogenase"/>
    <property type="match status" value="1"/>
</dbReference>
<dbReference type="PANTHER" id="PTHR46470:SF2">
    <property type="entry name" value="GLYCERALDEHYDE 3-PHOSPHATE PHOSPHATASE"/>
    <property type="match status" value="1"/>
</dbReference>
<dbReference type="Proteomes" id="UP000001400">
    <property type="component" value="Chromosome"/>
</dbReference>